<proteinExistence type="predicted"/>
<organism evidence="2 3">
    <name type="scientific">Phytophthora cactorum</name>
    <dbReference type="NCBI Taxonomy" id="29920"/>
    <lineage>
        <taxon>Eukaryota</taxon>
        <taxon>Sar</taxon>
        <taxon>Stramenopiles</taxon>
        <taxon>Oomycota</taxon>
        <taxon>Peronosporomycetes</taxon>
        <taxon>Peronosporales</taxon>
        <taxon>Peronosporaceae</taxon>
        <taxon>Phytophthora</taxon>
    </lineage>
</organism>
<keyword evidence="3" id="KW-1185">Reference proteome</keyword>
<evidence type="ECO:0000313" key="3">
    <source>
        <dbReference type="Proteomes" id="UP000251314"/>
    </source>
</evidence>
<reference evidence="2 3" key="1">
    <citation type="submission" date="2018-01" db="EMBL/GenBank/DDBJ databases">
        <title>Draft genome of the strawberry crown rot pathogen Phytophthora cactorum.</title>
        <authorList>
            <person name="Armitage A.D."/>
            <person name="Lysoe E."/>
            <person name="Nellist C.F."/>
            <person name="Harrison R.J."/>
            <person name="Brurberg M.B."/>
        </authorList>
    </citation>
    <scope>NUCLEOTIDE SEQUENCE [LARGE SCALE GENOMIC DNA]</scope>
    <source>
        <strain evidence="2 3">10300</strain>
    </source>
</reference>
<dbReference type="Proteomes" id="UP000760860">
    <property type="component" value="Unassembled WGS sequence"/>
</dbReference>
<dbReference type="Proteomes" id="UP000251314">
    <property type="component" value="Unassembled WGS sequence"/>
</dbReference>
<evidence type="ECO:0000313" key="2">
    <source>
        <dbReference type="EMBL" id="RAW25371.1"/>
    </source>
</evidence>
<dbReference type="EMBL" id="RCMV01000796">
    <property type="protein sequence ID" value="KAG3212821.1"/>
    <property type="molecule type" value="Genomic_DNA"/>
</dbReference>
<protein>
    <submittedName>
        <fullName evidence="2">Uncharacterized protein</fullName>
    </submittedName>
</protein>
<name>A0A329RM26_9STRA</name>
<comment type="caution">
    <text evidence="2">The sequence shown here is derived from an EMBL/GenBank/DDBJ whole genome shotgun (WGS) entry which is preliminary data.</text>
</comment>
<dbReference type="EMBL" id="MJFZ01000760">
    <property type="protein sequence ID" value="RAW25371.1"/>
    <property type="molecule type" value="Genomic_DNA"/>
</dbReference>
<dbReference type="AlphaFoldDB" id="A0A329RM26"/>
<gene>
    <name evidence="2" type="ORF">PC110_g18213</name>
    <name evidence="1" type="ORF">PC129_g16229</name>
</gene>
<accession>A0A329RM26</accession>
<dbReference type="OrthoDB" id="112608at2759"/>
<reference evidence="1" key="2">
    <citation type="submission" date="2018-05" db="EMBL/GenBank/DDBJ databases">
        <title>Effector identification in a new, highly contiguous assembly of the strawberry crown rot pathogen Phytophthora cactorum.</title>
        <authorList>
            <person name="Armitage A.D."/>
            <person name="Nellist C.F."/>
            <person name="Bates H."/>
            <person name="Vickerstaff R.J."/>
            <person name="Harrison R.J."/>
        </authorList>
    </citation>
    <scope>NUCLEOTIDE SEQUENCE</scope>
    <source>
        <strain evidence="1">P421</strain>
    </source>
</reference>
<evidence type="ECO:0000313" key="1">
    <source>
        <dbReference type="EMBL" id="KAG3212821.1"/>
    </source>
</evidence>
<dbReference type="VEuPathDB" id="FungiDB:PC110_g18213"/>
<sequence>MNQVMMATMKEITTKLLDDTSSSVDSILKMHKLIERVEPRFGNWKDNERNDAALERSLAVYRDKLLEMETKLCKAESPRLLLEDRFDDSGDPVVGVEDGLRAVFRVLGVEGQGGECQ</sequence>